<keyword evidence="3" id="KW-0411">Iron-sulfur</keyword>
<dbReference type="Gene3D" id="3.80.30.30">
    <property type="match status" value="1"/>
</dbReference>
<dbReference type="Pfam" id="PF04055">
    <property type="entry name" value="Radical_SAM"/>
    <property type="match status" value="1"/>
</dbReference>
<sequence length="271" mass="30229">MVTVARVKVKSLLSPTKLGSDFVINPYIGCPHGCVYCYAAEIMRAHRGRAEPWGSYLDVKLPSAPFDLAKLFRKSILLSSMTDAYNPYEEHSLTTRGILRALLPAQPSISIITKSALVVRDIDILKEFPSACVTFSFSSLDDEFRKRAEPYASSPQKKLAAMAALQSAGIETNVMCAPLFPAITDCATIINAVKPLTSHITFDALKLRRGNAEKILSFVNSLHPELKELYEEIYLRRQKDFWEVLRLEIKRKCAQEGIRSSVFFGGRHASA</sequence>
<dbReference type="RefSeq" id="WP_037974394.1">
    <property type="nucleotide sequence ID" value="NZ_JMKI01000006.1"/>
</dbReference>
<dbReference type="EMBL" id="JMKI01000006">
    <property type="protein sequence ID" value="KEJ93039.1"/>
    <property type="molecule type" value="Genomic_DNA"/>
</dbReference>
<dbReference type="PANTHER" id="PTHR43432">
    <property type="entry name" value="SLR0285 PROTEIN"/>
    <property type="match status" value="1"/>
</dbReference>
<dbReference type="InterPro" id="IPR007197">
    <property type="entry name" value="rSAM"/>
</dbReference>
<reference evidence="5 6" key="1">
    <citation type="submission" date="2014-04" db="EMBL/GenBank/DDBJ databases">
        <title>Draft Genome Sequence of Synergistes jonesii.</title>
        <authorList>
            <person name="Coil D.A."/>
            <person name="Eisen J.A."/>
            <person name="Holland-Moritz H.E."/>
        </authorList>
    </citation>
    <scope>NUCLEOTIDE SEQUENCE [LARGE SCALE GENOMIC DNA]</scope>
    <source>
        <strain evidence="5 6">78-1</strain>
    </source>
</reference>
<accession>A0A073ITG2</accession>
<dbReference type="GeneID" id="90982704"/>
<evidence type="ECO:0000313" key="6">
    <source>
        <dbReference type="Proteomes" id="UP000027665"/>
    </source>
</evidence>
<dbReference type="GO" id="GO:0046872">
    <property type="term" value="F:metal ion binding"/>
    <property type="evidence" value="ECO:0007669"/>
    <property type="project" value="UniProtKB-KW"/>
</dbReference>
<comment type="caution">
    <text evidence="5">The sequence shown here is derived from an EMBL/GenBank/DDBJ whole genome shotgun (WGS) entry which is preliminary data.</text>
</comment>
<evidence type="ECO:0000256" key="1">
    <source>
        <dbReference type="ARBA" id="ARBA00022723"/>
    </source>
</evidence>
<gene>
    <name evidence="5" type="ORF">EH55_12080</name>
</gene>
<dbReference type="PATRIC" id="fig|2754.20.peg.399"/>
<dbReference type="InterPro" id="IPR058240">
    <property type="entry name" value="rSAM_sf"/>
</dbReference>
<name>A0A073ITG2_9BACT</name>
<dbReference type="GO" id="GO:0051536">
    <property type="term" value="F:iron-sulfur cluster binding"/>
    <property type="evidence" value="ECO:0007669"/>
    <property type="project" value="UniProtKB-KW"/>
</dbReference>
<dbReference type="SFLD" id="SFLDS00029">
    <property type="entry name" value="Radical_SAM"/>
    <property type="match status" value="1"/>
</dbReference>
<keyword evidence="6" id="KW-1185">Reference proteome</keyword>
<dbReference type="STRING" id="2754.EH55_12080"/>
<dbReference type="AlphaFoldDB" id="A0A073ITG2"/>
<dbReference type="SUPFAM" id="SSF102114">
    <property type="entry name" value="Radical SAM enzymes"/>
    <property type="match status" value="1"/>
</dbReference>
<feature type="domain" description="Radical SAM core" evidence="4">
    <location>
        <begin position="24"/>
        <end position="185"/>
    </location>
</feature>
<keyword evidence="2" id="KW-0408">Iron</keyword>
<dbReference type="SFLD" id="SFLDG01084">
    <property type="entry name" value="Uncharacterised_Radical_SAM_Su"/>
    <property type="match status" value="1"/>
</dbReference>
<protein>
    <recommendedName>
        <fullName evidence="4">Radical SAM core domain-containing protein</fullName>
    </recommendedName>
</protein>
<dbReference type="CDD" id="cd01335">
    <property type="entry name" value="Radical_SAM"/>
    <property type="match status" value="1"/>
</dbReference>
<organism evidence="5 6">
    <name type="scientific">Synergistes jonesii</name>
    <dbReference type="NCBI Taxonomy" id="2754"/>
    <lineage>
        <taxon>Bacteria</taxon>
        <taxon>Thermotogati</taxon>
        <taxon>Synergistota</taxon>
        <taxon>Synergistia</taxon>
        <taxon>Synergistales</taxon>
        <taxon>Synergistaceae</taxon>
        <taxon>Synergistes</taxon>
    </lineage>
</organism>
<dbReference type="GO" id="GO:0003824">
    <property type="term" value="F:catalytic activity"/>
    <property type="evidence" value="ECO:0007669"/>
    <property type="project" value="InterPro"/>
</dbReference>
<evidence type="ECO:0000256" key="2">
    <source>
        <dbReference type="ARBA" id="ARBA00023004"/>
    </source>
</evidence>
<dbReference type="OrthoDB" id="9785699at2"/>
<dbReference type="PANTHER" id="PTHR43432:SF6">
    <property type="entry name" value="RADICAL SAM CORE DOMAIN-CONTAINING PROTEIN"/>
    <property type="match status" value="1"/>
</dbReference>
<evidence type="ECO:0000313" key="5">
    <source>
        <dbReference type="EMBL" id="KEJ93039.1"/>
    </source>
</evidence>
<dbReference type="InterPro" id="IPR040086">
    <property type="entry name" value="MJ0683-like"/>
</dbReference>
<proteinExistence type="predicted"/>
<dbReference type="Proteomes" id="UP000027665">
    <property type="component" value="Unassembled WGS sequence"/>
</dbReference>
<evidence type="ECO:0000256" key="3">
    <source>
        <dbReference type="ARBA" id="ARBA00023014"/>
    </source>
</evidence>
<keyword evidence="1" id="KW-0479">Metal-binding</keyword>
<dbReference type="eggNOG" id="COG1533">
    <property type="taxonomic scope" value="Bacteria"/>
</dbReference>
<evidence type="ECO:0000259" key="4">
    <source>
        <dbReference type="Pfam" id="PF04055"/>
    </source>
</evidence>